<reference evidence="1 2" key="1">
    <citation type="submission" date="2019-02" db="EMBL/GenBank/DDBJ databases">
        <title>Genome sequences of Aliivibrio finisterrensis strains from farmed Atlantic salmon.</title>
        <authorList>
            <person name="Bowman J.P."/>
        </authorList>
    </citation>
    <scope>NUCLEOTIDE SEQUENCE [LARGE SCALE GENOMIC DNA]</scope>
    <source>
        <strain evidence="1 2">A32</strain>
    </source>
</reference>
<name>A0A4Q5KKU7_9GAMM</name>
<dbReference type="AlphaFoldDB" id="A0A4Q5KKU7"/>
<evidence type="ECO:0000313" key="2">
    <source>
        <dbReference type="Proteomes" id="UP000293465"/>
    </source>
</evidence>
<dbReference type="GeneID" id="56274868"/>
<evidence type="ECO:0008006" key="3">
    <source>
        <dbReference type="Google" id="ProtNLM"/>
    </source>
</evidence>
<evidence type="ECO:0000313" key="1">
    <source>
        <dbReference type="EMBL" id="RYU46953.1"/>
    </source>
</evidence>
<dbReference type="EMBL" id="SEZJ01000005">
    <property type="protein sequence ID" value="RYU46953.1"/>
    <property type="molecule type" value="Genomic_DNA"/>
</dbReference>
<proteinExistence type="predicted"/>
<dbReference type="RefSeq" id="WP_130086805.1">
    <property type="nucleotide sequence ID" value="NZ_SEZJ01000005.1"/>
</dbReference>
<dbReference type="OrthoDB" id="5903604at2"/>
<accession>A0A4Q5KKU7</accession>
<dbReference type="Pfam" id="PF14253">
    <property type="entry name" value="AbiH"/>
    <property type="match status" value="1"/>
</dbReference>
<sequence>MTTLVIIGNGFDIQNGLPTSYWHFHKKYNHQLNERFVYFPEFFDDQEWSNFEENLGVFDEDNFRESEAWVPSMNDMIESSKYVNGYNDEISQKSDELVDDIKSAFTTWIRKVDVKQATKFMEFPKGFKFINFNYTSTLQDVYLVSDEDVLHIHGKARWDVKFGHGIGNGNQSSSMAQNDDEPWFEESYQIMATVTDRFHKPVHEILEEHRGNLEGYGNVTKIIVIGHSINDIDMPYLKCILNAYPDAVWRNWNHKGEENDGVSNTHDKLLNIGIPIDKLYSLSSKKLGRAYPIS</sequence>
<dbReference type="Proteomes" id="UP000293465">
    <property type="component" value="Unassembled WGS sequence"/>
</dbReference>
<dbReference type="InterPro" id="IPR025935">
    <property type="entry name" value="AbiH"/>
</dbReference>
<comment type="caution">
    <text evidence="1">The sequence shown here is derived from an EMBL/GenBank/DDBJ whole genome shotgun (WGS) entry which is preliminary data.</text>
</comment>
<gene>
    <name evidence="1" type="ORF">ERW49_07410</name>
</gene>
<organism evidence="1 2">
    <name type="scientific">Aliivibrio finisterrensis</name>
    <dbReference type="NCBI Taxonomy" id="511998"/>
    <lineage>
        <taxon>Bacteria</taxon>
        <taxon>Pseudomonadati</taxon>
        <taxon>Pseudomonadota</taxon>
        <taxon>Gammaproteobacteria</taxon>
        <taxon>Vibrionales</taxon>
        <taxon>Vibrionaceae</taxon>
        <taxon>Aliivibrio</taxon>
    </lineage>
</organism>
<protein>
    <recommendedName>
        <fullName evidence="3">Bacteriophage abortive infection AbiH</fullName>
    </recommendedName>
</protein>